<dbReference type="OMA" id="ESKIYHA"/>
<evidence type="ECO:0000313" key="5">
    <source>
        <dbReference type="Proteomes" id="UP000030755"/>
    </source>
</evidence>
<dbReference type="GO" id="GO:0043248">
    <property type="term" value="P:proteasome assembly"/>
    <property type="evidence" value="ECO:0007669"/>
    <property type="project" value="EnsemblFungi"/>
</dbReference>
<dbReference type="Proteomes" id="UP000030755">
    <property type="component" value="Unassembled WGS sequence"/>
</dbReference>
<dbReference type="SMART" id="SM00753">
    <property type="entry name" value="PAM"/>
    <property type="match status" value="1"/>
</dbReference>
<dbReference type="STRING" id="988480.A0A075AY80"/>
<dbReference type="InterPro" id="IPR040773">
    <property type="entry name" value="Rpn6_N"/>
</dbReference>
<dbReference type="SMART" id="SM00088">
    <property type="entry name" value="PINT"/>
    <property type="match status" value="1"/>
</dbReference>
<dbReference type="Pfam" id="PF18503">
    <property type="entry name" value="RPN6_C_helix"/>
    <property type="match status" value="1"/>
</dbReference>
<dbReference type="SUPFAM" id="SSF48452">
    <property type="entry name" value="TPR-like"/>
    <property type="match status" value="1"/>
</dbReference>
<dbReference type="HOGENOM" id="CLU_029573_2_1_1"/>
<name>A0A075AY80_ROZAC</name>
<dbReference type="GO" id="GO:0008541">
    <property type="term" value="C:proteasome regulatory particle, lid subcomplex"/>
    <property type="evidence" value="ECO:0007669"/>
    <property type="project" value="EnsemblFungi"/>
</dbReference>
<dbReference type="InterPro" id="IPR011990">
    <property type="entry name" value="TPR-like_helical_dom_sf"/>
</dbReference>
<dbReference type="Gene3D" id="1.25.40.570">
    <property type="match status" value="1"/>
</dbReference>
<sequence>MAAEFADLVNQAKVVFNSLPKAKTAKILKSLMDLFTEIPEQHDIKIRVCKELIQWCVDEKRAYLKQTMEARLVSFARMYTDAISLINELLRELKRMDDKLMLVEVHLLESKSFFALKNIPKARTSANAVYCPPVMQAQLDLQSGILYAEEKDFKTALSYLYEALEGYSNLEDKRALLALKYMLLYVHSIVHGKLAVKYAGIEIATAYQHRSLKEFDEATKKYHVQIREDLIIQHHLNELYETLLEQNLTRIIEPYSRVEVAHIAKMIGLPIQTVERKLFYGILDQGNGCLEVFDEPQVDKTFEMSIDTIKHMGNVVESLFQKAAKLG</sequence>
<proteinExistence type="inferred from homology"/>
<dbReference type="GO" id="GO:0034515">
    <property type="term" value="C:proteasome storage granule"/>
    <property type="evidence" value="ECO:0007669"/>
    <property type="project" value="EnsemblFungi"/>
</dbReference>
<dbReference type="GO" id="GO:0005198">
    <property type="term" value="F:structural molecule activity"/>
    <property type="evidence" value="ECO:0007669"/>
    <property type="project" value="EnsemblFungi"/>
</dbReference>
<dbReference type="EMBL" id="KE561047">
    <property type="protein sequence ID" value="EPZ33652.1"/>
    <property type="molecule type" value="Genomic_DNA"/>
</dbReference>
<reference evidence="4 5" key="1">
    <citation type="journal article" date="2013" name="Curr. Biol.">
        <title>Shared signatures of parasitism and phylogenomics unite Cryptomycota and microsporidia.</title>
        <authorList>
            <person name="James T.Y."/>
            <person name="Pelin A."/>
            <person name="Bonen L."/>
            <person name="Ahrendt S."/>
            <person name="Sain D."/>
            <person name="Corradi N."/>
            <person name="Stajich J.E."/>
        </authorList>
    </citation>
    <scope>NUCLEOTIDE SEQUENCE [LARGE SCALE GENOMIC DNA]</scope>
    <source>
        <strain evidence="4 5">CSF55</strain>
    </source>
</reference>
<evidence type="ECO:0000313" key="4">
    <source>
        <dbReference type="EMBL" id="EPZ33652.1"/>
    </source>
</evidence>
<accession>A0A075AY80</accession>
<protein>
    <submittedName>
        <fullName evidence="4">PCI/PINT associated module domain-containing protein</fullName>
    </submittedName>
</protein>
<dbReference type="InterPro" id="IPR050871">
    <property type="entry name" value="26S_Proteasome/COP9_Components"/>
</dbReference>
<comment type="similarity">
    <text evidence="1">Belongs to the proteasome subunit S9 family.</text>
</comment>
<dbReference type="OrthoDB" id="1418352at2759"/>
<dbReference type="PANTHER" id="PTHR10678">
    <property type="entry name" value="26S PROTEASOME NON-ATPASE REGULATORY SUBUNIT 11/COP9 SIGNALOSOME COMPLEX SUBUNIT 2"/>
    <property type="match status" value="1"/>
</dbReference>
<dbReference type="InterPro" id="IPR036390">
    <property type="entry name" value="WH_DNA-bd_sf"/>
</dbReference>
<keyword evidence="5" id="KW-1185">Reference proteome</keyword>
<dbReference type="AlphaFoldDB" id="A0A075AY80"/>
<dbReference type="Pfam" id="PF01399">
    <property type="entry name" value="PCI"/>
    <property type="match status" value="1"/>
</dbReference>
<organism evidence="4 5">
    <name type="scientific">Rozella allomycis (strain CSF55)</name>
    <dbReference type="NCBI Taxonomy" id="988480"/>
    <lineage>
        <taxon>Eukaryota</taxon>
        <taxon>Fungi</taxon>
        <taxon>Fungi incertae sedis</taxon>
        <taxon>Cryptomycota</taxon>
        <taxon>Cryptomycota incertae sedis</taxon>
        <taxon>Rozella</taxon>
    </lineage>
</organism>
<evidence type="ECO:0000256" key="2">
    <source>
        <dbReference type="ARBA" id="ARBA00022942"/>
    </source>
</evidence>
<dbReference type="SUPFAM" id="SSF46785">
    <property type="entry name" value="Winged helix' DNA-binding domain"/>
    <property type="match status" value="1"/>
</dbReference>
<dbReference type="InterPro" id="IPR000717">
    <property type="entry name" value="PCI_dom"/>
</dbReference>
<evidence type="ECO:0000259" key="3">
    <source>
        <dbReference type="SMART" id="SM00088"/>
    </source>
</evidence>
<evidence type="ECO:0000256" key="1">
    <source>
        <dbReference type="ARBA" id="ARBA00007454"/>
    </source>
</evidence>
<feature type="domain" description="PCI" evidence="3">
    <location>
        <begin position="234"/>
        <end position="309"/>
    </location>
</feature>
<dbReference type="GO" id="GO:0043161">
    <property type="term" value="P:proteasome-mediated ubiquitin-dependent protein catabolic process"/>
    <property type="evidence" value="ECO:0007669"/>
    <property type="project" value="EnsemblFungi"/>
</dbReference>
<dbReference type="InterPro" id="IPR040780">
    <property type="entry name" value="Rpn6_C_helix"/>
</dbReference>
<dbReference type="Pfam" id="PF18055">
    <property type="entry name" value="RPN6_N"/>
    <property type="match status" value="1"/>
</dbReference>
<gene>
    <name evidence="4" type="ORF">O9G_000427</name>
</gene>
<keyword evidence="2" id="KW-0647">Proteasome</keyword>